<dbReference type="Proteomes" id="UP000248054">
    <property type="component" value="Unassembled WGS sequence"/>
</dbReference>
<feature type="transmembrane region" description="Helical" evidence="2">
    <location>
        <begin position="89"/>
        <end position="107"/>
    </location>
</feature>
<evidence type="ECO:0000313" key="3">
    <source>
        <dbReference type="EMBL" id="PYE78493.1"/>
    </source>
</evidence>
<evidence type="ECO:0000256" key="2">
    <source>
        <dbReference type="SAM" id="Phobius"/>
    </source>
</evidence>
<feature type="transmembrane region" description="Helical" evidence="2">
    <location>
        <begin position="119"/>
        <end position="138"/>
    </location>
</feature>
<keyword evidence="2" id="KW-1133">Transmembrane helix</keyword>
<evidence type="ECO:0000313" key="4">
    <source>
        <dbReference type="Proteomes" id="UP000248054"/>
    </source>
</evidence>
<keyword evidence="2" id="KW-0812">Transmembrane</keyword>
<proteinExistence type="predicted"/>
<feature type="coiled-coil region" evidence="1">
    <location>
        <begin position="133"/>
        <end position="163"/>
    </location>
</feature>
<evidence type="ECO:0000256" key="1">
    <source>
        <dbReference type="SAM" id="Coils"/>
    </source>
</evidence>
<gene>
    <name evidence="3" type="ORF">DFQ11_1292</name>
</gene>
<name>A0A2V4XFB0_9FLAO</name>
<dbReference type="AlphaFoldDB" id="A0A2V4XFB0"/>
<protein>
    <submittedName>
        <fullName evidence="3">Uncharacterized protein</fullName>
    </submittedName>
</protein>
<dbReference type="EMBL" id="QJTD01000029">
    <property type="protein sequence ID" value="PYE78493.1"/>
    <property type="molecule type" value="Genomic_DNA"/>
</dbReference>
<keyword evidence="4" id="KW-1185">Reference proteome</keyword>
<organism evidence="3 4">
    <name type="scientific">Winogradskyella epiphytica</name>
    <dbReference type="NCBI Taxonomy" id="262005"/>
    <lineage>
        <taxon>Bacteria</taxon>
        <taxon>Pseudomonadati</taxon>
        <taxon>Bacteroidota</taxon>
        <taxon>Flavobacteriia</taxon>
        <taxon>Flavobacteriales</taxon>
        <taxon>Flavobacteriaceae</taxon>
        <taxon>Winogradskyella</taxon>
    </lineage>
</organism>
<reference evidence="3 4" key="1">
    <citation type="submission" date="2018-06" db="EMBL/GenBank/DDBJ databases">
        <title>Genomic Encyclopedia of Type Strains, Phase III (KMG-III): the genomes of soil and plant-associated and newly described type strains.</title>
        <authorList>
            <person name="Whitman W."/>
        </authorList>
    </citation>
    <scope>NUCLEOTIDE SEQUENCE [LARGE SCALE GENOMIC DNA]</scope>
    <source>
        <strain evidence="3 4">CECT 7945</strain>
    </source>
</reference>
<sequence>MVHLPKRTLESKPTKTKLKFLMNFSRHCDLCENQITSLEKGLTCSLTNKKPDFNNTCSKITLDKKFQEKLEIANLELEIIRRNQKSTHLTFYSTIIIGFLLILLGYFFSDWNIHSLFLWYVKIGMIVAGFSFLGIAYSKLNKYRREKKKAELEKNKIDKVLNEYGISYQENFDFKEKIHGTQEVIVNVEFKNWRKGKTTNTYKFDY</sequence>
<keyword evidence="1" id="KW-0175">Coiled coil</keyword>
<accession>A0A2V4XFB0</accession>
<keyword evidence="2" id="KW-0472">Membrane</keyword>
<comment type="caution">
    <text evidence="3">The sequence shown here is derived from an EMBL/GenBank/DDBJ whole genome shotgun (WGS) entry which is preliminary data.</text>
</comment>